<sequence>MYRRRRKESSFKSRDGPRSIFPLFDLLSFVETTRMMKRPGFLLRRRWLRAASCRRRQADDNTGKKLDLRRPP</sequence>
<protein>
    <submittedName>
        <fullName evidence="1">Uncharacterized protein</fullName>
    </submittedName>
</protein>
<dbReference type="AlphaFoldDB" id="A0AAV2FW05"/>
<dbReference type="Proteomes" id="UP001497516">
    <property type="component" value="Chromosome 7"/>
</dbReference>
<name>A0AAV2FW05_9ROSI</name>
<evidence type="ECO:0000313" key="1">
    <source>
        <dbReference type="EMBL" id="CAL1402227.1"/>
    </source>
</evidence>
<reference evidence="1 2" key="1">
    <citation type="submission" date="2024-04" db="EMBL/GenBank/DDBJ databases">
        <authorList>
            <person name="Fracassetti M."/>
        </authorList>
    </citation>
    <scope>NUCLEOTIDE SEQUENCE [LARGE SCALE GENOMIC DNA]</scope>
</reference>
<accession>A0AAV2FW05</accession>
<proteinExistence type="predicted"/>
<dbReference type="EMBL" id="OZ034820">
    <property type="protein sequence ID" value="CAL1402227.1"/>
    <property type="molecule type" value="Genomic_DNA"/>
</dbReference>
<evidence type="ECO:0000313" key="2">
    <source>
        <dbReference type="Proteomes" id="UP001497516"/>
    </source>
</evidence>
<organism evidence="1 2">
    <name type="scientific">Linum trigynum</name>
    <dbReference type="NCBI Taxonomy" id="586398"/>
    <lineage>
        <taxon>Eukaryota</taxon>
        <taxon>Viridiplantae</taxon>
        <taxon>Streptophyta</taxon>
        <taxon>Embryophyta</taxon>
        <taxon>Tracheophyta</taxon>
        <taxon>Spermatophyta</taxon>
        <taxon>Magnoliopsida</taxon>
        <taxon>eudicotyledons</taxon>
        <taxon>Gunneridae</taxon>
        <taxon>Pentapetalae</taxon>
        <taxon>rosids</taxon>
        <taxon>fabids</taxon>
        <taxon>Malpighiales</taxon>
        <taxon>Linaceae</taxon>
        <taxon>Linum</taxon>
    </lineage>
</organism>
<keyword evidence="2" id="KW-1185">Reference proteome</keyword>
<gene>
    <name evidence="1" type="ORF">LTRI10_LOCUS42242</name>
</gene>